<name>A0A6G1IWX7_9PLEO</name>
<dbReference type="AlphaFoldDB" id="A0A6G1IWX7"/>
<dbReference type="Proteomes" id="UP000799291">
    <property type="component" value="Unassembled WGS sequence"/>
</dbReference>
<protein>
    <recommendedName>
        <fullName evidence="4">Transcription factor domain-containing protein</fullName>
    </recommendedName>
</protein>
<feature type="compositionally biased region" description="Polar residues" evidence="1">
    <location>
        <begin position="73"/>
        <end position="87"/>
    </location>
</feature>
<dbReference type="PANTHER" id="PTHR37540">
    <property type="entry name" value="TRANSCRIPTION FACTOR (ACR-2), PUTATIVE-RELATED-RELATED"/>
    <property type="match status" value="1"/>
</dbReference>
<evidence type="ECO:0000313" key="3">
    <source>
        <dbReference type="Proteomes" id="UP000799291"/>
    </source>
</evidence>
<evidence type="ECO:0008006" key="4">
    <source>
        <dbReference type="Google" id="ProtNLM"/>
    </source>
</evidence>
<feature type="compositionally biased region" description="Basic residues" evidence="1">
    <location>
        <begin position="36"/>
        <end position="45"/>
    </location>
</feature>
<dbReference type="EMBL" id="MU005586">
    <property type="protein sequence ID" value="KAF2682756.1"/>
    <property type="molecule type" value="Genomic_DNA"/>
</dbReference>
<proteinExistence type="predicted"/>
<sequence length="634" mass="70083">MANQQGASKEKQRSSPSAAPAHSQQEFLFVDAAKAKTSRQGRRNARSFVMQKARRDRPWSTSKHAAKQRKSPESTSPTTVGTPDLSNTPITSTPSPPIAHTGAQYFPFVPRDNFLVTKPDLCSDCQIFYCQPGQTLCPKCLLFRTSILTEDLDNSLFDPFGTGPVDMTGRVSGLIRHFVTEMAPHAIAVDVHNKYDLMRSHWFGTALSDRGFMHSLLGTVALHQWFSGGGSVETIFYHRMKAITAVKAAILDPDAKVGISDANIGAVFNLLTIEEVIASPSFDKHRPSDETPYQRSMHLNGLRNMIQLRGGLMAMNSNRILQAFILWHSTAHAIASFDPPYLSTSDLIDTACIPRYPSGYRPGISQHLLDCCKSAQVKESLTALVESSLILIADLNTLFSETDSTIDPLDVKNYACVLECMLLEWLRENEHVVTPLEDALCVTLLIFAVRITEALNQRSDMLSLHRAASKRLEKALSATSRTEWQSCPDLLLWILAVGAISAEDSDESPWFAHQVSLACSEFGIQSANALLVRLHLCGWVSSKLDQAVGQLWERSLRLEPNLDESYTSGPLQVQVASPDFTDWQNIDWSALSPLMSNLSIPPGGFSGATIGGDETFYDFSADYTFPNNNPFYMQ</sequence>
<evidence type="ECO:0000256" key="1">
    <source>
        <dbReference type="SAM" id="MobiDB-lite"/>
    </source>
</evidence>
<evidence type="ECO:0000313" key="2">
    <source>
        <dbReference type="EMBL" id="KAF2682756.1"/>
    </source>
</evidence>
<accession>A0A6G1IWX7</accession>
<dbReference type="PANTHER" id="PTHR37540:SF5">
    <property type="entry name" value="TRANSCRIPTION FACTOR DOMAIN-CONTAINING PROTEIN"/>
    <property type="match status" value="1"/>
</dbReference>
<feature type="region of interest" description="Disordered" evidence="1">
    <location>
        <begin position="1"/>
        <end position="97"/>
    </location>
</feature>
<keyword evidence="3" id="KW-1185">Reference proteome</keyword>
<reference evidence="2" key="1">
    <citation type="journal article" date="2020" name="Stud. Mycol.">
        <title>101 Dothideomycetes genomes: a test case for predicting lifestyles and emergence of pathogens.</title>
        <authorList>
            <person name="Haridas S."/>
            <person name="Albert R."/>
            <person name="Binder M."/>
            <person name="Bloem J."/>
            <person name="Labutti K."/>
            <person name="Salamov A."/>
            <person name="Andreopoulos B."/>
            <person name="Baker S."/>
            <person name="Barry K."/>
            <person name="Bills G."/>
            <person name="Bluhm B."/>
            <person name="Cannon C."/>
            <person name="Castanera R."/>
            <person name="Culley D."/>
            <person name="Daum C."/>
            <person name="Ezra D."/>
            <person name="Gonzalez J."/>
            <person name="Henrissat B."/>
            <person name="Kuo A."/>
            <person name="Liang C."/>
            <person name="Lipzen A."/>
            <person name="Lutzoni F."/>
            <person name="Magnuson J."/>
            <person name="Mondo S."/>
            <person name="Nolan M."/>
            <person name="Ohm R."/>
            <person name="Pangilinan J."/>
            <person name="Park H.-J."/>
            <person name="Ramirez L."/>
            <person name="Alfaro M."/>
            <person name="Sun H."/>
            <person name="Tritt A."/>
            <person name="Yoshinaga Y."/>
            <person name="Zwiers L.-H."/>
            <person name="Turgeon B."/>
            <person name="Goodwin S."/>
            <person name="Spatafora J."/>
            <person name="Crous P."/>
            <person name="Grigoriev I."/>
        </authorList>
    </citation>
    <scope>NUCLEOTIDE SEQUENCE</scope>
    <source>
        <strain evidence="2">CBS 122367</strain>
    </source>
</reference>
<gene>
    <name evidence="2" type="ORF">K458DRAFT_54724</name>
</gene>
<organism evidence="2 3">
    <name type="scientific">Lentithecium fluviatile CBS 122367</name>
    <dbReference type="NCBI Taxonomy" id="1168545"/>
    <lineage>
        <taxon>Eukaryota</taxon>
        <taxon>Fungi</taxon>
        <taxon>Dikarya</taxon>
        <taxon>Ascomycota</taxon>
        <taxon>Pezizomycotina</taxon>
        <taxon>Dothideomycetes</taxon>
        <taxon>Pleosporomycetidae</taxon>
        <taxon>Pleosporales</taxon>
        <taxon>Massarineae</taxon>
        <taxon>Lentitheciaceae</taxon>
        <taxon>Lentithecium</taxon>
    </lineage>
</organism>
<dbReference type="OrthoDB" id="4159781at2759"/>